<dbReference type="PANTHER" id="PTHR43806">
    <property type="entry name" value="PEPTIDASE S8"/>
    <property type="match status" value="1"/>
</dbReference>
<dbReference type="InterPro" id="IPR036852">
    <property type="entry name" value="Peptidase_S8/S53_dom_sf"/>
</dbReference>
<dbReference type="InterPro" id="IPR013784">
    <property type="entry name" value="Carb-bd-like_fold"/>
</dbReference>
<dbReference type="PROSITE" id="PS00018">
    <property type="entry name" value="EF_HAND_1"/>
    <property type="match status" value="1"/>
</dbReference>
<dbReference type="Pfam" id="PF00404">
    <property type="entry name" value="Dockerin_1"/>
    <property type="match status" value="1"/>
</dbReference>
<sequence length="1325" mass="137392">MQQWFKRKTSRNKQLSILIVMALLLTLLFPAGAMGAEAAPQSIKSSILSEQLKLPKSAYQQVDSAGKKESAGLLGAQVEQRFKVEAAAGTETGGPAAEGTTPLLITPQNYVPHSDSGQTISVIVELVSEPIAVQSVKAQQGQAKSIVGYQTIVKQEQSSFAAAARKLNVKLGRQYQQIFNGYSVQVPANQVDKLLALPGVKAIYPNTEVIVEPLPSVEAKMDESAPFIGAPTYWDSGLTGEGIKVGVIDSGIDYLHPSLKDAYKGGYDFVDNDNDPYETLPDPNDVEVATSHGTHVAGTVAGRGDPGNPDGESGWVKGVAYGADIYAYRVLGPKGRGSTENVIAAMEKSVIDGMDVINLSLGDEFNDQFEASAVALNNVMLAGVVAVAANGNDGPEPYTVGVPATAELAISVGASSPPLSVPVLTGDGAGRVYGAYMTYSPELGNLENNALELVYAGFGTAADFIGKDVTGKAVLISRGSITFGEKALNALNAGAAAVIIYNNATGGFGGTLNAGVDYVPTLSISQEDGLALKAKVDAAAGAEAGGYTIDFSTVVEQDMMGDFSSRGPSLPGLAIKPDISAPGVAIRSTVPAYGGDYSDAYENKQGTSMASPHIAGAAALLLQKERGLTPFEVKGLLMNNAKKLADRSGERYSHMDQGAGRIDLEQISNAKAIALVEEMTVAVAGAAATSYLTGSLSFGALAAGDESLKTIQVKDISGTGSSYAVSTIWYGEAAGELSVSEEQLAVAAGGSASFDVALHVAEAAADGRYEGEVIIEGGGQTIQLPLAVYVGEVELPAKVSEIALDPFLFSPNGDGAADTTDLTFRVNATLPYFSLDVYAVSGSNLSWRGVIVENAQGVSPGNYIVEGWDGEILTALGAQQLGEGHYVVVPWVGLGANDYLLDQLAEFALDVQAPVAELADPPIDVTGNEGVISGRILSDRLITLFGDYSAVGAAAIAEDANGDLQQYDGAISADGRFEITVPIVQGSNTFDVYVYDAADNGVIEPAFVVHYESTVEQPATLAAVASKSSVRTGETFDIDVDFAHVKGLYAAQFSLTYDSGLVKGSVEPSVTLSTYQQQVNSGGSLIVNETIVDLGNGSARSDYVVSLTGDHSGYSGSGTLATFHFSSSSAGKRDFKLSNVRALNSDTQEIAYSSVSDASVTVTPGPTEPEHRITGKITAEALGSAVNYSETWYQGADGVHKVVVEAVTANKEVAAVGEVKADGSYTLLVPAGTYTVRVVVPGHVASAASVTVAGGDTTLNVGPLLAGDVNGDGKIDLADLQLVAKQFGKSRSTSWANAQASAADINRDNAVDLLDVSFVLGNFKL</sequence>
<keyword evidence="7 9" id="KW-0720">Serine protease</keyword>
<dbReference type="InterPro" id="IPR036439">
    <property type="entry name" value="Dockerin_dom_sf"/>
</dbReference>
<evidence type="ECO:0000259" key="11">
    <source>
        <dbReference type="PROSITE" id="PS50222"/>
    </source>
</evidence>
<dbReference type="CDD" id="cd08547">
    <property type="entry name" value="Type_II_cohesin"/>
    <property type="match status" value="1"/>
</dbReference>
<dbReference type="PROSITE" id="PS00137">
    <property type="entry name" value="SUBTILASE_HIS"/>
    <property type="match status" value="1"/>
</dbReference>
<dbReference type="InterPro" id="IPR037045">
    <property type="entry name" value="S8pro/Inhibitor_I9_sf"/>
</dbReference>
<dbReference type="SUPFAM" id="SSF52025">
    <property type="entry name" value="PA domain"/>
    <property type="match status" value="1"/>
</dbReference>
<dbReference type="Gene3D" id="2.60.40.1120">
    <property type="entry name" value="Carboxypeptidase-like, regulatory domain"/>
    <property type="match status" value="1"/>
</dbReference>
<evidence type="ECO:0000256" key="9">
    <source>
        <dbReference type="PROSITE-ProRule" id="PRU01240"/>
    </source>
</evidence>
<dbReference type="InterPro" id="IPR046450">
    <property type="entry name" value="PA_dom_sf"/>
</dbReference>
<dbReference type="InterPro" id="IPR000209">
    <property type="entry name" value="Peptidase_S8/S53_dom"/>
</dbReference>
<dbReference type="InterPro" id="IPR023828">
    <property type="entry name" value="Peptidase_S8_Ser-AS"/>
</dbReference>
<dbReference type="SUPFAM" id="SSF49452">
    <property type="entry name" value="Starch-binding domain-like"/>
    <property type="match status" value="1"/>
</dbReference>
<dbReference type="GO" id="GO:0004252">
    <property type="term" value="F:serine-type endopeptidase activity"/>
    <property type="evidence" value="ECO:0007669"/>
    <property type="project" value="UniProtKB-UniRule"/>
</dbReference>
<dbReference type="InterPro" id="IPR022398">
    <property type="entry name" value="Peptidase_S8_His-AS"/>
</dbReference>
<keyword evidence="4 9" id="KW-0645">Protease</keyword>
<name>A0A1I2J009_9BACL</name>
<dbReference type="Gene3D" id="3.30.70.80">
    <property type="entry name" value="Peptidase S8 propeptide/proteinase inhibitor I9"/>
    <property type="match status" value="1"/>
</dbReference>
<evidence type="ECO:0000256" key="7">
    <source>
        <dbReference type="ARBA" id="ARBA00022825"/>
    </source>
</evidence>
<reference evidence="14" key="1">
    <citation type="submission" date="2016-10" db="EMBL/GenBank/DDBJ databases">
        <authorList>
            <person name="Varghese N."/>
            <person name="Submissions S."/>
        </authorList>
    </citation>
    <scope>NUCLEOTIDE SEQUENCE [LARGE SCALE GENOMIC DNA]</scope>
    <source>
        <strain evidence="14">CGMCC 1.10223</strain>
    </source>
</reference>
<feature type="active site" description="Charge relay system" evidence="8 9">
    <location>
        <position position="608"/>
    </location>
</feature>
<dbReference type="SUPFAM" id="SSF52743">
    <property type="entry name" value="Subtilisin-like"/>
    <property type="match status" value="1"/>
</dbReference>
<dbReference type="InterPro" id="IPR003137">
    <property type="entry name" value="PA_domain"/>
</dbReference>
<dbReference type="Gene3D" id="1.10.1330.10">
    <property type="entry name" value="Dockerin domain"/>
    <property type="match status" value="1"/>
</dbReference>
<dbReference type="PROSITE" id="PS50222">
    <property type="entry name" value="EF_HAND_2"/>
    <property type="match status" value="1"/>
</dbReference>
<keyword evidence="3" id="KW-0964">Secreted</keyword>
<dbReference type="OrthoDB" id="9798386at2"/>
<protein>
    <submittedName>
        <fullName evidence="13">Minor extracellular serine protease Vpr</fullName>
    </submittedName>
</protein>
<organism evidence="13 14">
    <name type="scientific">Paenibacillus algorifonticola</name>
    <dbReference type="NCBI Taxonomy" id="684063"/>
    <lineage>
        <taxon>Bacteria</taxon>
        <taxon>Bacillati</taxon>
        <taxon>Bacillota</taxon>
        <taxon>Bacilli</taxon>
        <taxon>Bacillales</taxon>
        <taxon>Paenibacillaceae</taxon>
        <taxon>Paenibacillus</taxon>
    </lineage>
</organism>
<evidence type="ECO:0000259" key="12">
    <source>
        <dbReference type="PROSITE" id="PS51766"/>
    </source>
</evidence>
<dbReference type="CDD" id="cd14254">
    <property type="entry name" value="Dockerin_II"/>
    <property type="match status" value="1"/>
</dbReference>
<feature type="domain" description="Dockerin" evidence="12">
    <location>
        <begin position="1262"/>
        <end position="1325"/>
    </location>
</feature>
<dbReference type="PROSITE" id="PS00448">
    <property type="entry name" value="CLOS_CELLULOSOME_RPT"/>
    <property type="match status" value="1"/>
</dbReference>
<keyword evidence="14" id="KW-1185">Reference proteome</keyword>
<dbReference type="GO" id="GO:0005509">
    <property type="term" value="F:calcium ion binding"/>
    <property type="evidence" value="ECO:0007669"/>
    <property type="project" value="InterPro"/>
</dbReference>
<dbReference type="CDD" id="cd07474">
    <property type="entry name" value="Peptidases_S8_subtilisin_Vpr-like"/>
    <property type="match status" value="1"/>
</dbReference>
<feature type="domain" description="EF-hand" evidence="11">
    <location>
        <begin position="1268"/>
        <end position="1290"/>
    </location>
</feature>
<evidence type="ECO:0000313" key="13">
    <source>
        <dbReference type="EMBL" id="SFF48035.1"/>
    </source>
</evidence>
<evidence type="ECO:0000256" key="4">
    <source>
        <dbReference type="ARBA" id="ARBA00022670"/>
    </source>
</evidence>
<dbReference type="Pfam" id="PF05922">
    <property type="entry name" value="Inhibitor_I9"/>
    <property type="match status" value="1"/>
</dbReference>
<evidence type="ECO:0000256" key="1">
    <source>
        <dbReference type="ARBA" id="ARBA00011073"/>
    </source>
</evidence>
<dbReference type="InterPro" id="IPR008965">
    <property type="entry name" value="CBM2/CBM3_carb-bd_dom_sf"/>
</dbReference>
<dbReference type="InterPro" id="IPR016134">
    <property type="entry name" value="Dockerin_dom"/>
</dbReference>
<dbReference type="GO" id="GO:0000272">
    <property type="term" value="P:polysaccharide catabolic process"/>
    <property type="evidence" value="ECO:0007669"/>
    <property type="project" value="InterPro"/>
</dbReference>
<evidence type="ECO:0000256" key="5">
    <source>
        <dbReference type="ARBA" id="ARBA00022729"/>
    </source>
</evidence>
<feature type="active site" description="Charge relay system" evidence="8 9">
    <location>
        <position position="292"/>
    </location>
</feature>
<dbReference type="PANTHER" id="PTHR43806:SF65">
    <property type="entry name" value="SERINE PROTEASE APRX"/>
    <property type="match status" value="1"/>
</dbReference>
<comment type="similarity">
    <text evidence="1 9 10">Belongs to the peptidase S8 family.</text>
</comment>
<dbReference type="PROSITE" id="PS00136">
    <property type="entry name" value="SUBTILASE_ASP"/>
    <property type="match status" value="1"/>
</dbReference>
<dbReference type="PROSITE" id="PS00138">
    <property type="entry name" value="SUBTILASE_SER"/>
    <property type="match status" value="1"/>
</dbReference>
<keyword evidence="5" id="KW-0732">Signal</keyword>
<evidence type="ECO:0000256" key="3">
    <source>
        <dbReference type="ARBA" id="ARBA00022525"/>
    </source>
</evidence>
<dbReference type="InterPro" id="IPR023827">
    <property type="entry name" value="Peptidase_S8_Asp-AS"/>
</dbReference>
<dbReference type="InterPro" id="IPR015500">
    <property type="entry name" value="Peptidase_S8_subtilisin-rel"/>
</dbReference>
<accession>A0A1I2J009</accession>
<dbReference type="GO" id="GO:0030246">
    <property type="term" value="F:carbohydrate binding"/>
    <property type="evidence" value="ECO:0007669"/>
    <property type="project" value="InterPro"/>
</dbReference>
<dbReference type="Gene3D" id="3.50.30.30">
    <property type="match status" value="1"/>
</dbReference>
<dbReference type="SUPFAM" id="SSF63446">
    <property type="entry name" value="Type I dockerin domain"/>
    <property type="match status" value="1"/>
</dbReference>
<dbReference type="InterPro" id="IPR034213">
    <property type="entry name" value="S8_Vpr-like"/>
</dbReference>
<dbReference type="PRINTS" id="PR00723">
    <property type="entry name" value="SUBTILISIN"/>
</dbReference>
<evidence type="ECO:0000256" key="2">
    <source>
        <dbReference type="ARBA" id="ARBA00022512"/>
    </source>
</evidence>
<proteinExistence type="inferred from homology"/>
<dbReference type="RefSeq" id="WP_052737402.1">
    <property type="nucleotide sequence ID" value="NZ_FONN01000049.1"/>
</dbReference>
<dbReference type="SUPFAM" id="SSF49384">
    <property type="entry name" value="Carbohydrate-binding domain"/>
    <property type="match status" value="1"/>
</dbReference>
<dbReference type="PROSITE" id="PS51892">
    <property type="entry name" value="SUBTILASE"/>
    <property type="match status" value="1"/>
</dbReference>
<dbReference type="PROSITE" id="PS51766">
    <property type="entry name" value="DOCKERIN"/>
    <property type="match status" value="1"/>
</dbReference>
<dbReference type="Gene3D" id="3.40.50.200">
    <property type="entry name" value="Peptidase S8/S53 domain"/>
    <property type="match status" value="1"/>
</dbReference>
<dbReference type="InterPro" id="IPR050131">
    <property type="entry name" value="Peptidase_S8_subtilisin-like"/>
</dbReference>
<dbReference type="GO" id="GO:0004553">
    <property type="term" value="F:hydrolase activity, hydrolyzing O-glycosyl compounds"/>
    <property type="evidence" value="ECO:0007669"/>
    <property type="project" value="InterPro"/>
</dbReference>
<dbReference type="InterPro" id="IPR010259">
    <property type="entry name" value="S8pro/Inhibitor_I9"/>
</dbReference>
<dbReference type="InterPro" id="IPR002048">
    <property type="entry name" value="EF_hand_dom"/>
</dbReference>
<evidence type="ECO:0000256" key="8">
    <source>
        <dbReference type="PIRSR" id="PIRSR615500-1"/>
    </source>
</evidence>
<dbReference type="GO" id="GO:0006508">
    <property type="term" value="P:proteolysis"/>
    <property type="evidence" value="ECO:0007669"/>
    <property type="project" value="UniProtKB-KW"/>
</dbReference>
<dbReference type="CDD" id="cd02133">
    <property type="entry name" value="PA_C5a_like"/>
    <property type="match status" value="1"/>
</dbReference>
<evidence type="ECO:0000256" key="6">
    <source>
        <dbReference type="ARBA" id="ARBA00022801"/>
    </source>
</evidence>
<feature type="active site" description="Charge relay system" evidence="8 9">
    <location>
        <position position="249"/>
    </location>
</feature>
<dbReference type="Pfam" id="PF02225">
    <property type="entry name" value="PA"/>
    <property type="match status" value="1"/>
</dbReference>
<evidence type="ECO:0000313" key="14">
    <source>
        <dbReference type="Proteomes" id="UP000183410"/>
    </source>
</evidence>
<dbReference type="InterPro" id="IPR002105">
    <property type="entry name" value="Dockerin_1_rpt"/>
</dbReference>
<dbReference type="EMBL" id="FONN01000049">
    <property type="protein sequence ID" value="SFF48035.1"/>
    <property type="molecule type" value="Genomic_DNA"/>
</dbReference>
<evidence type="ECO:0000256" key="10">
    <source>
        <dbReference type="RuleBase" id="RU003355"/>
    </source>
</evidence>
<dbReference type="Proteomes" id="UP000183410">
    <property type="component" value="Unassembled WGS sequence"/>
</dbReference>
<keyword evidence="2" id="KW-0134">Cell wall</keyword>
<dbReference type="Pfam" id="PF00082">
    <property type="entry name" value="Peptidase_S8"/>
    <property type="match status" value="1"/>
</dbReference>
<gene>
    <name evidence="13" type="ORF">SAMN04487969_1497</name>
</gene>
<dbReference type="Gene3D" id="2.60.40.680">
    <property type="match status" value="1"/>
</dbReference>
<dbReference type="InterPro" id="IPR018247">
    <property type="entry name" value="EF_Hand_1_Ca_BS"/>
</dbReference>
<keyword evidence="6 9" id="KW-0378">Hydrolase</keyword>